<dbReference type="EMBL" id="AP006449">
    <property type="protein sequence ID" value="BAD29602.1"/>
    <property type="molecule type" value="Genomic_DNA"/>
</dbReference>
<evidence type="ECO:0000313" key="1">
    <source>
        <dbReference type="EMBL" id="BAD29489.1"/>
    </source>
</evidence>
<dbReference type="Proteomes" id="UP000000763">
    <property type="component" value="Chromosome 9"/>
</dbReference>
<accession>Q6EP18</accession>
<reference evidence="3" key="4">
    <citation type="journal article" date="2008" name="Nucleic Acids Res.">
        <title>The rice annotation project database (RAP-DB): 2008 update.</title>
        <authorList>
            <consortium name="The rice annotation project (RAP)"/>
        </authorList>
    </citation>
    <scope>GENOME REANNOTATION</scope>
    <source>
        <strain evidence="3">cv. Nipponbare</strain>
    </source>
</reference>
<organism evidence="2 3">
    <name type="scientific">Oryza sativa subsp. japonica</name>
    <name type="common">Rice</name>
    <dbReference type="NCBI Taxonomy" id="39947"/>
    <lineage>
        <taxon>Eukaryota</taxon>
        <taxon>Viridiplantae</taxon>
        <taxon>Streptophyta</taxon>
        <taxon>Embryophyta</taxon>
        <taxon>Tracheophyta</taxon>
        <taxon>Spermatophyta</taxon>
        <taxon>Magnoliopsida</taxon>
        <taxon>Liliopsida</taxon>
        <taxon>Poales</taxon>
        <taxon>Poaceae</taxon>
        <taxon>BOP clade</taxon>
        <taxon>Oryzoideae</taxon>
        <taxon>Oryzeae</taxon>
        <taxon>Oryzinae</taxon>
        <taxon>Oryza</taxon>
        <taxon>Oryza sativa</taxon>
    </lineage>
</organism>
<gene>
    <name evidence="2" type="ORF">B1106B03.4</name>
    <name evidence="1" type="ORF">B1151D08.30</name>
</gene>
<reference evidence="1" key="1">
    <citation type="submission" date="2002-11" db="EMBL/GenBank/DDBJ databases">
        <title>Oryza sativa nipponbare(GA3) genomic DNA, chromosome 9, BAC clone:B1151D08.</title>
        <authorList>
            <person name="Sasaki T."/>
            <person name="Matsumoto T."/>
            <person name="Katayose Y."/>
        </authorList>
    </citation>
    <scope>NUCLEOTIDE SEQUENCE</scope>
</reference>
<evidence type="ECO:0000313" key="2">
    <source>
        <dbReference type="EMBL" id="BAD29602.1"/>
    </source>
</evidence>
<reference evidence="3" key="3">
    <citation type="journal article" date="2005" name="Nature">
        <title>The map-based sequence of the rice genome.</title>
        <authorList>
            <consortium name="International rice genome sequencing project (IRGSP)"/>
            <person name="Matsumoto T."/>
            <person name="Wu J."/>
            <person name="Kanamori H."/>
            <person name="Katayose Y."/>
            <person name="Fujisawa M."/>
            <person name="Namiki N."/>
            <person name="Mizuno H."/>
            <person name="Yamamoto K."/>
            <person name="Antonio B.A."/>
            <person name="Baba T."/>
            <person name="Sakata K."/>
            <person name="Nagamura Y."/>
            <person name="Aoki H."/>
            <person name="Arikawa K."/>
            <person name="Arita K."/>
            <person name="Bito T."/>
            <person name="Chiden Y."/>
            <person name="Fujitsuka N."/>
            <person name="Fukunaka R."/>
            <person name="Hamada M."/>
            <person name="Harada C."/>
            <person name="Hayashi A."/>
            <person name="Hijishita S."/>
            <person name="Honda M."/>
            <person name="Hosokawa S."/>
            <person name="Ichikawa Y."/>
            <person name="Idonuma A."/>
            <person name="Iijima M."/>
            <person name="Ikeda M."/>
            <person name="Ikeno M."/>
            <person name="Ito K."/>
            <person name="Ito S."/>
            <person name="Ito T."/>
            <person name="Ito Y."/>
            <person name="Ito Y."/>
            <person name="Iwabuchi A."/>
            <person name="Kamiya K."/>
            <person name="Karasawa W."/>
            <person name="Kurita K."/>
            <person name="Katagiri S."/>
            <person name="Kikuta A."/>
            <person name="Kobayashi H."/>
            <person name="Kobayashi N."/>
            <person name="Machita K."/>
            <person name="Maehara T."/>
            <person name="Masukawa M."/>
            <person name="Mizubayashi T."/>
            <person name="Mukai Y."/>
            <person name="Nagasaki H."/>
            <person name="Nagata Y."/>
            <person name="Naito S."/>
            <person name="Nakashima M."/>
            <person name="Nakama Y."/>
            <person name="Nakamichi Y."/>
            <person name="Nakamura M."/>
            <person name="Meguro A."/>
            <person name="Negishi M."/>
            <person name="Ohta I."/>
            <person name="Ohta T."/>
            <person name="Okamoto M."/>
            <person name="Ono N."/>
            <person name="Saji S."/>
            <person name="Sakaguchi M."/>
            <person name="Sakai K."/>
            <person name="Shibata M."/>
            <person name="Shimokawa T."/>
            <person name="Song J."/>
            <person name="Takazaki Y."/>
            <person name="Terasawa K."/>
            <person name="Tsugane M."/>
            <person name="Tsuji K."/>
            <person name="Ueda S."/>
            <person name="Waki K."/>
            <person name="Yamagata H."/>
            <person name="Yamamoto M."/>
            <person name="Yamamoto S."/>
            <person name="Yamane H."/>
            <person name="Yoshiki S."/>
            <person name="Yoshihara R."/>
            <person name="Yukawa K."/>
            <person name="Zhong H."/>
            <person name="Yano M."/>
            <person name="Yuan Q."/>
            <person name="Ouyang S."/>
            <person name="Liu J."/>
            <person name="Jones K.M."/>
            <person name="Gansberger K."/>
            <person name="Moffat K."/>
            <person name="Hill J."/>
            <person name="Bera J."/>
            <person name="Fadrosh D."/>
            <person name="Jin S."/>
            <person name="Johri S."/>
            <person name="Kim M."/>
            <person name="Overton L."/>
            <person name="Reardon M."/>
            <person name="Tsitrin T."/>
            <person name="Vuong H."/>
            <person name="Weaver B."/>
            <person name="Ciecko A."/>
            <person name="Tallon L."/>
            <person name="Jackson J."/>
            <person name="Pai G."/>
            <person name="Aken S.V."/>
            <person name="Utterback T."/>
            <person name="Reidmuller S."/>
            <person name="Feldblyum T."/>
            <person name="Hsiao J."/>
            <person name="Zismann V."/>
            <person name="Iobst S."/>
            <person name="de Vazeille A.R."/>
            <person name="Buell C.R."/>
            <person name="Ying K."/>
            <person name="Li Y."/>
            <person name="Lu T."/>
            <person name="Huang Y."/>
            <person name="Zhao Q."/>
            <person name="Feng Q."/>
            <person name="Zhang L."/>
            <person name="Zhu J."/>
            <person name="Weng Q."/>
            <person name="Mu J."/>
            <person name="Lu Y."/>
            <person name="Fan D."/>
            <person name="Liu Y."/>
            <person name="Guan J."/>
            <person name="Zhang Y."/>
            <person name="Yu S."/>
            <person name="Liu X."/>
            <person name="Zhang Y."/>
            <person name="Hong G."/>
            <person name="Han B."/>
            <person name="Choisne N."/>
            <person name="Demange N."/>
            <person name="Orjeda G."/>
            <person name="Samain S."/>
            <person name="Cattolico L."/>
            <person name="Pelletier E."/>
            <person name="Couloux A."/>
            <person name="Segurens B."/>
            <person name="Wincker P."/>
            <person name="D'Hont A."/>
            <person name="Scarpelli C."/>
            <person name="Weissenbach J."/>
            <person name="Salanoubat M."/>
            <person name="Quetier F."/>
            <person name="Yu Y."/>
            <person name="Kim H.R."/>
            <person name="Rambo T."/>
            <person name="Currie J."/>
            <person name="Collura K."/>
            <person name="Luo M."/>
            <person name="Yang T."/>
            <person name="Ammiraju J.S.S."/>
            <person name="Engler F."/>
            <person name="Soderlund C."/>
            <person name="Wing R.A."/>
            <person name="Palmer L.E."/>
            <person name="de la Bastide M."/>
            <person name="Spiegel L."/>
            <person name="Nascimento L."/>
            <person name="Zutavern T."/>
            <person name="O'Shaughnessy A."/>
            <person name="Dike S."/>
            <person name="Dedhia N."/>
            <person name="Preston R."/>
            <person name="Balija V."/>
            <person name="McCombie W.R."/>
            <person name="Chow T."/>
            <person name="Chen H."/>
            <person name="Chung M."/>
            <person name="Chen C."/>
            <person name="Shaw J."/>
            <person name="Wu H."/>
            <person name="Hsiao K."/>
            <person name="Chao Y."/>
            <person name="Chu M."/>
            <person name="Cheng C."/>
            <person name="Hour A."/>
            <person name="Lee P."/>
            <person name="Lin S."/>
            <person name="Lin Y."/>
            <person name="Liou J."/>
            <person name="Liu S."/>
            <person name="Hsing Y."/>
            <person name="Raghuvanshi S."/>
            <person name="Mohanty A."/>
            <person name="Bharti A.K."/>
            <person name="Gaur A."/>
            <person name="Gupta V."/>
            <person name="Kumar D."/>
            <person name="Ravi V."/>
            <person name="Vij S."/>
            <person name="Kapur A."/>
            <person name="Khurana P."/>
            <person name="Khurana P."/>
            <person name="Khurana J.P."/>
            <person name="Tyagi A.K."/>
            <person name="Gaikwad K."/>
            <person name="Singh A."/>
            <person name="Dalal V."/>
            <person name="Srivastava S."/>
            <person name="Dixit A."/>
            <person name="Pal A.K."/>
            <person name="Ghazi I.A."/>
            <person name="Yadav M."/>
            <person name="Pandit A."/>
            <person name="Bhargava A."/>
            <person name="Sureshbabu K."/>
            <person name="Batra K."/>
            <person name="Sharma T.R."/>
            <person name="Mohapatra T."/>
            <person name="Singh N.K."/>
            <person name="Messing J."/>
            <person name="Nelson A.B."/>
            <person name="Fuks G."/>
            <person name="Kavchok S."/>
            <person name="Keizer G."/>
            <person name="Linton E."/>
            <person name="Llaca V."/>
            <person name="Song R."/>
            <person name="Tanyolac B."/>
            <person name="Young S."/>
            <person name="Ho-Il K."/>
            <person name="Hahn J.H."/>
            <person name="Sangsakoo G."/>
            <person name="Vanavichit A."/>
            <person name="de Mattos Luiz.A.T."/>
            <person name="Zimmer P.D."/>
            <person name="Malone G."/>
            <person name="Dellagostin O."/>
            <person name="de Oliveira A.C."/>
            <person name="Bevan M."/>
            <person name="Bancroft I."/>
            <person name="Minx P."/>
            <person name="Cordum H."/>
            <person name="Wilson R."/>
            <person name="Cheng Z."/>
            <person name="Jin W."/>
            <person name="Jiang J."/>
            <person name="Leong S.A."/>
            <person name="Iwama H."/>
            <person name="Gojobori T."/>
            <person name="Itoh T."/>
            <person name="Niimura Y."/>
            <person name="Fujii Y."/>
            <person name="Habara T."/>
            <person name="Sakai H."/>
            <person name="Sato Y."/>
            <person name="Wilson G."/>
            <person name="Kumar K."/>
            <person name="McCouch S."/>
            <person name="Juretic N."/>
            <person name="Hoen D."/>
            <person name="Wright S."/>
            <person name="Bruskiewich R."/>
            <person name="Bureau T."/>
            <person name="Miyao A."/>
            <person name="Hirochika H."/>
            <person name="Nishikawa T."/>
            <person name="Kadowaki K."/>
            <person name="Sugiura M."/>
            <person name="Burr B."/>
            <person name="Sasaki T."/>
        </authorList>
    </citation>
    <scope>NUCLEOTIDE SEQUENCE [LARGE SCALE GENOMIC DNA]</scope>
    <source>
        <strain evidence="3">cv. Nipponbare</strain>
    </source>
</reference>
<proteinExistence type="predicted"/>
<evidence type="ECO:0000313" key="3">
    <source>
        <dbReference type="Proteomes" id="UP000000763"/>
    </source>
</evidence>
<dbReference type="EMBL" id="AP005907">
    <property type="protein sequence ID" value="BAD29489.1"/>
    <property type="molecule type" value="Genomic_DNA"/>
</dbReference>
<reference evidence="2" key="2">
    <citation type="submission" date="2003-05" db="EMBL/GenBank/DDBJ databases">
        <title>Oryza sativa nipponbare(GA3) genomic DNA, chromosome 9, BAC clone:B1106B03.</title>
        <authorList>
            <person name="Sasaki T."/>
            <person name="Matsumoto T."/>
            <person name="Katayose Y."/>
        </authorList>
    </citation>
    <scope>NUCLEOTIDE SEQUENCE</scope>
</reference>
<dbReference type="AlphaFoldDB" id="Q6EP18"/>
<name>Q6EP18_ORYSJ</name>
<protein>
    <submittedName>
        <fullName evidence="2">Uncharacterized protein</fullName>
    </submittedName>
</protein>
<sequence length="158" mass="16732">MLQAAWTGSVGLVAKVSTKTIMVNEGASTVQLPATTPPLECNQIPARKVTLGFYLGNNGDTVPEKQLSIALSWKTVYGRGTKSASPALPALTAVSSPSGAVRRPGHLPLPLRFASGRRQAPAGGSAPGGYSSWQAASRLVARCVASVRRRRRRGLRRW</sequence>